<dbReference type="InterPro" id="IPR036086">
    <property type="entry name" value="ParB/Sulfiredoxin_sf"/>
</dbReference>
<dbReference type="GO" id="GO:0045881">
    <property type="term" value="P:positive regulation of sporulation resulting in formation of a cellular spore"/>
    <property type="evidence" value="ECO:0007669"/>
    <property type="project" value="TreeGrafter"/>
</dbReference>
<dbReference type="InterPro" id="IPR003115">
    <property type="entry name" value="ParB_N"/>
</dbReference>
<keyword evidence="2" id="KW-0808">Transferase</keyword>
<protein>
    <submittedName>
        <fullName evidence="2">DNA methylase N-4</fullName>
    </submittedName>
</protein>
<dbReference type="Pfam" id="PF02195">
    <property type="entry name" value="ParB_N"/>
    <property type="match status" value="1"/>
</dbReference>
<name>A0A437GUR8_9SPHN</name>
<dbReference type="PANTHER" id="PTHR33375">
    <property type="entry name" value="CHROMOSOME-PARTITIONING PROTEIN PARB-RELATED"/>
    <property type="match status" value="1"/>
</dbReference>
<evidence type="ECO:0000313" key="3">
    <source>
        <dbReference type="Proteomes" id="UP000283003"/>
    </source>
</evidence>
<dbReference type="GO" id="GO:0007059">
    <property type="term" value="P:chromosome segregation"/>
    <property type="evidence" value="ECO:0007669"/>
    <property type="project" value="TreeGrafter"/>
</dbReference>
<feature type="non-terminal residue" evidence="2">
    <location>
        <position position="79"/>
    </location>
</feature>
<dbReference type="CDD" id="cd16403">
    <property type="entry name" value="ParB_N_like_MT"/>
    <property type="match status" value="1"/>
</dbReference>
<evidence type="ECO:0000313" key="2">
    <source>
        <dbReference type="EMBL" id="RVQ64895.1"/>
    </source>
</evidence>
<dbReference type="GO" id="GO:0032259">
    <property type="term" value="P:methylation"/>
    <property type="evidence" value="ECO:0007669"/>
    <property type="project" value="UniProtKB-KW"/>
</dbReference>
<dbReference type="Proteomes" id="UP000283003">
    <property type="component" value="Unassembled WGS sequence"/>
</dbReference>
<dbReference type="GO" id="GO:0005694">
    <property type="term" value="C:chromosome"/>
    <property type="evidence" value="ECO:0007669"/>
    <property type="project" value="TreeGrafter"/>
</dbReference>
<comment type="caution">
    <text evidence="2">The sequence shown here is derived from an EMBL/GenBank/DDBJ whole genome shotgun (WGS) entry which is preliminary data.</text>
</comment>
<gene>
    <name evidence="2" type="ORF">EKN06_14985</name>
</gene>
<dbReference type="PANTHER" id="PTHR33375:SF1">
    <property type="entry name" value="CHROMOSOME-PARTITIONING PROTEIN PARB-RELATED"/>
    <property type="match status" value="1"/>
</dbReference>
<accession>A0A437GUR8</accession>
<dbReference type="SUPFAM" id="SSF110849">
    <property type="entry name" value="ParB/Sulfiredoxin"/>
    <property type="match status" value="1"/>
</dbReference>
<sequence length="79" mass="8584">MTAASPANRPITVVYKPIDSLTPDPRNARTHPRRQIEQIVASIRAFGFTNPILTDPQGNLIAGHGRLRAAKAMDLAEVP</sequence>
<dbReference type="EMBL" id="RXOL01000011">
    <property type="protein sequence ID" value="RVQ64895.1"/>
    <property type="molecule type" value="Genomic_DNA"/>
</dbReference>
<dbReference type="GO" id="GO:0008168">
    <property type="term" value="F:methyltransferase activity"/>
    <property type="evidence" value="ECO:0007669"/>
    <property type="project" value="UniProtKB-KW"/>
</dbReference>
<feature type="domain" description="ParB-like N-terminal" evidence="1">
    <location>
        <begin position="14"/>
        <end position="79"/>
    </location>
</feature>
<keyword evidence="3" id="KW-1185">Reference proteome</keyword>
<dbReference type="Gene3D" id="3.90.1530.10">
    <property type="entry name" value="Conserved hypothetical protein from pyrococcus furiosus pfu- 392566-001, ParB domain"/>
    <property type="match status" value="1"/>
</dbReference>
<keyword evidence="2" id="KW-0489">Methyltransferase</keyword>
<dbReference type="InterPro" id="IPR050336">
    <property type="entry name" value="Chromosome_partition/occlusion"/>
</dbReference>
<evidence type="ECO:0000259" key="1">
    <source>
        <dbReference type="SMART" id="SM00470"/>
    </source>
</evidence>
<reference evidence="2 3" key="1">
    <citation type="submission" date="2018-12" db="EMBL/GenBank/DDBJ databases">
        <title>Croceicoccus ponticola sp. nov., a lipolytic bacterium isolated from seawater.</title>
        <authorList>
            <person name="Yoon J.-H."/>
        </authorList>
    </citation>
    <scope>NUCLEOTIDE SEQUENCE [LARGE SCALE GENOMIC DNA]</scope>
    <source>
        <strain evidence="2 3">GM-16</strain>
    </source>
</reference>
<organism evidence="2 3">
    <name type="scientific">Croceicoccus ponticola</name>
    <dbReference type="NCBI Taxonomy" id="2217664"/>
    <lineage>
        <taxon>Bacteria</taxon>
        <taxon>Pseudomonadati</taxon>
        <taxon>Pseudomonadota</taxon>
        <taxon>Alphaproteobacteria</taxon>
        <taxon>Sphingomonadales</taxon>
        <taxon>Erythrobacteraceae</taxon>
        <taxon>Croceicoccus</taxon>
    </lineage>
</organism>
<proteinExistence type="predicted"/>
<dbReference type="SMART" id="SM00470">
    <property type="entry name" value="ParB"/>
    <property type="match status" value="1"/>
</dbReference>
<dbReference type="AlphaFoldDB" id="A0A437GUR8"/>